<feature type="compositionally biased region" description="Polar residues" evidence="1">
    <location>
        <begin position="763"/>
        <end position="774"/>
    </location>
</feature>
<keyword evidence="3" id="KW-1185">Reference proteome</keyword>
<accession>A0A0D2LVR7</accession>
<evidence type="ECO:0000256" key="1">
    <source>
        <dbReference type="SAM" id="MobiDB-lite"/>
    </source>
</evidence>
<feature type="compositionally biased region" description="Basic residues" evidence="1">
    <location>
        <begin position="1"/>
        <end position="10"/>
    </location>
</feature>
<dbReference type="EMBL" id="KN817659">
    <property type="protein sequence ID" value="KJA14958.1"/>
    <property type="molecule type" value="Genomic_DNA"/>
</dbReference>
<organism evidence="2 3">
    <name type="scientific">Hypholoma sublateritium (strain FD-334 SS-4)</name>
    <dbReference type="NCBI Taxonomy" id="945553"/>
    <lineage>
        <taxon>Eukaryota</taxon>
        <taxon>Fungi</taxon>
        <taxon>Dikarya</taxon>
        <taxon>Basidiomycota</taxon>
        <taxon>Agaricomycotina</taxon>
        <taxon>Agaricomycetes</taxon>
        <taxon>Agaricomycetidae</taxon>
        <taxon>Agaricales</taxon>
        <taxon>Agaricineae</taxon>
        <taxon>Strophariaceae</taxon>
        <taxon>Hypholoma</taxon>
    </lineage>
</organism>
<protein>
    <submittedName>
        <fullName evidence="2">Uncharacterized protein</fullName>
    </submittedName>
</protein>
<dbReference type="AlphaFoldDB" id="A0A0D2LVR7"/>
<feature type="region of interest" description="Disordered" evidence="1">
    <location>
        <begin position="753"/>
        <end position="775"/>
    </location>
</feature>
<dbReference type="Proteomes" id="UP000054270">
    <property type="component" value="Unassembled WGS sequence"/>
</dbReference>
<evidence type="ECO:0000313" key="3">
    <source>
        <dbReference type="Proteomes" id="UP000054270"/>
    </source>
</evidence>
<feature type="compositionally biased region" description="Polar residues" evidence="1">
    <location>
        <begin position="17"/>
        <end position="27"/>
    </location>
</feature>
<sequence length="806" mass="89681">MLNLRKRRSGKEKALSSEPSPINTVDNSPPDDTDVHDSNNVPSNILAFRTITSMLSHIQFNKKFEIQRTTYDALETNDPRRKEIKICSAFAILAVMDAEVIAAVAKPTQRVTEVIESSSAESTSAAKSKGFFGPFTHCFAFGKNPERDDPEPPQKISLNTVKYELCPELKGGTSDEAIKGYTDLYWKRPSLVRHLFILTRLFTMNNESDPNADTNHTTRIFCYVAGTCFPKMLRRFRNKPVSIPYYNALTDIKADDLEFIPSVTQIPIADTGIESERQLLKSFVLPTAGQLGISTPCIIEQAKLAADGKPFQLYTKDTYKEFHKLFVYVLTSFRNSLEFLKANKCTTDGALIPETFKNARLAVALMAFALLKLVESNALRMHLKLIKASLIFGIKKYQHDATPKPDDELDDELDDDELDDELQAVKPYVRKAGIASDLVTNYLDWLKLLATHFDAIQLIIRFVNGTYFKGTIISTKLLAIPPIMITKPVASVTPVHGQAPRQLSQMPWHELFADSGVFPLTGNETNAKIYDFLSETVGAAGAIDWAIKRWGERVPMRSGTRKLLQDVRPNRSEKVVDELITVLTDLKVERLPSPIDRAVTVKLLLDQLELIKKASPWVEPASETAACTEILRLFKELQADILVFRTLAAPQFKGTLHCEACLASFMCPDVQNSKVKPIWQGLAGFRSNIGVSKLCCPVCLKLLTLLNPSAIVKGSHNTITACSLPPWLPAHIVDSMNEYFAAQLKEALDQIMQDPDSGRGRTKSTGSHRLSQDSADGAGGFLPAFTNIQYNAVIDIGRTINIITKK</sequence>
<reference evidence="3" key="1">
    <citation type="submission" date="2014-04" db="EMBL/GenBank/DDBJ databases">
        <title>Evolutionary Origins and Diversification of the Mycorrhizal Mutualists.</title>
        <authorList>
            <consortium name="DOE Joint Genome Institute"/>
            <consortium name="Mycorrhizal Genomics Consortium"/>
            <person name="Kohler A."/>
            <person name="Kuo A."/>
            <person name="Nagy L.G."/>
            <person name="Floudas D."/>
            <person name="Copeland A."/>
            <person name="Barry K.W."/>
            <person name="Cichocki N."/>
            <person name="Veneault-Fourrey C."/>
            <person name="LaButti K."/>
            <person name="Lindquist E.A."/>
            <person name="Lipzen A."/>
            <person name="Lundell T."/>
            <person name="Morin E."/>
            <person name="Murat C."/>
            <person name="Riley R."/>
            <person name="Ohm R."/>
            <person name="Sun H."/>
            <person name="Tunlid A."/>
            <person name="Henrissat B."/>
            <person name="Grigoriev I.V."/>
            <person name="Hibbett D.S."/>
            <person name="Martin F."/>
        </authorList>
    </citation>
    <scope>NUCLEOTIDE SEQUENCE [LARGE SCALE GENOMIC DNA]</scope>
    <source>
        <strain evidence="3">FD-334 SS-4</strain>
    </source>
</reference>
<name>A0A0D2LVR7_HYPSF</name>
<evidence type="ECO:0000313" key="2">
    <source>
        <dbReference type="EMBL" id="KJA14958.1"/>
    </source>
</evidence>
<gene>
    <name evidence="2" type="ORF">HYPSUDRAFT_208271</name>
</gene>
<feature type="region of interest" description="Disordered" evidence="1">
    <location>
        <begin position="1"/>
        <end position="39"/>
    </location>
</feature>
<proteinExistence type="predicted"/>
<dbReference type="OrthoDB" id="3070940at2759"/>